<protein>
    <submittedName>
        <fullName evidence="2">Uncharacterized protein</fullName>
    </submittedName>
</protein>
<comment type="caution">
    <text evidence="2">The sequence shown here is derived from an EMBL/GenBank/DDBJ whole genome shotgun (WGS) entry which is preliminary data.</text>
</comment>
<evidence type="ECO:0000313" key="3">
    <source>
        <dbReference type="Proteomes" id="UP000241639"/>
    </source>
</evidence>
<reference evidence="2 3" key="1">
    <citation type="submission" date="2018-04" db="EMBL/GenBank/DDBJ databases">
        <title>Genomic Encyclopedia of Archaeal and Bacterial Type Strains, Phase II (KMG-II): from individual species to whole genera.</title>
        <authorList>
            <person name="Goeker M."/>
        </authorList>
    </citation>
    <scope>NUCLEOTIDE SEQUENCE [LARGE SCALE GENOMIC DNA]</scope>
    <source>
        <strain evidence="2 3">DSM 45169</strain>
    </source>
</reference>
<keyword evidence="1" id="KW-0812">Transmembrane</keyword>
<accession>A0A2T4ZCR5</accession>
<dbReference type="EMBL" id="PZZP01000001">
    <property type="protein sequence ID" value="PTM59670.1"/>
    <property type="molecule type" value="Genomic_DNA"/>
</dbReference>
<keyword evidence="1" id="KW-0472">Membrane</keyword>
<feature type="transmembrane region" description="Helical" evidence="1">
    <location>
        <begin position="95"/>
        <end position="117"/>
    </location>
</feature>
<feature type="transmembrane region" description="Helical" evidence="1">
    <location>
        <begin position="137"/>
        <end position="157"/>
    </location>
</feature>
<feature type="transmembrane region" description="Helical" evidence="1">
    <location>
        <begin position="63"/>
        <end position="83"/>
    </location>
</feature>
<name>A0A2T4ZCR5_9BACL</name>
<proteinExistence type="predicted"/>
<dbReference type="Proteomes" id="UP000241639">
    <property type="component" value="Unassembled WGS sequence"/>
</dbReference>
<dbReference type="RefSeq" id="WP_107726834.1">
    <property type="nucleotide sequence ID" value="NZ_PZZP01000001.1"/>
</dbReference>
<feature type="transmembrane region" description="Helical" evidence="1">
    <location>
        <begin position="12"/>
        <end position="33"/>
    </location>
</feature>
<sequence>MGKLTVKQRKWLLSLHLLFAAILFGVTVAFLILTLTAANTRDPEVLQACYTSMHILAKTSVRASTIGTVVTGILLSVLTRWGLFRFYWIIAKEVLTLFSIGLGVVGMVVWTLQGITMTTATDFHASNPAFIVNQQQLLVGIILQIIFLIAMFLLSVFKPCGKRKRSIKTTTA</sequence>
<keyword evidence="3" id="KW-1185">Reference proteome</keyword>
<evidence type="ECO:0000256" key="1">
    <source>
        <dbReference type="SAM" id="Phobius"/>
    </source>
</evidence>
<evidence type="ECO:0000313" key="2">
    <source>
        <dbReference type="EMBL" id="PTM59670.1"/>
    </source>
</evidence>
<dbReference type="AlphaFoldDB" id="A0A2T4ZCR5"/>
<dbReference type="OrthoDB" id="156858at2"/>
<keyword evidence="1" id="KW-1133">Transmembrane helix</keyword>
<gene>
    <name evidence="2" type="ORF">C8J48_2300</name>
</gene>
<organism evidence="2 3">
    <name type="scientific">Desmospora activa DSM 45169</name>
    <dbReference type="NCBI Taxonomy" id="1121389"/>
    <lineage>
        <taxon>Bacteria</taxon>
        <taxon>Bacillati</taxon>
        <taxon>Bacillota</taxon>
        <taxon>Bacilli</taxon>
        <taxon>Bacillales</taxon>
        <taxon>Thermoactinomycetaceae</taxon>
        <taxon>Desmospora</taxon>
    </lineage>
</organism>